<reference evidence="13 14" key="1">
    <citation type="journal article" date="2014" name="BMC Genomics">
        <title>Comparative genome sequencing reveals chemotype-specific gene clusters in the toxigenic black mold Stachybotrys.</title>
        <authorList>
            <person name="Semeiks J."/>
            <person name="Borek D."/>
            <person name="Otwinowski Z."/>
            <person name="Grishin N.V."/>
        </authorList>
    </citation>
    <scope>NUCLEOTIDE SEQUENCE [LARGE SCALE GENOMIC DNA]</scope>
    <source>
        <strain evidence="14">CBS 109288 / IBT 7711</strain>
    </source>
</reference>
<evidence type="ECO:0000256" key="11">
    <source>
        <dbReference type="RuleBase" id="RU000589"/>
    </source>
</evidence>
<dbReference type="InterPro" id="IPR033131">
    <property type="entry name" value="Pectinesterase_Asp_AS"/>
</dbReference>
<evidence type="ECO:0000256" key="6">
    <source>
        <dbReference type="ARBA" id="ARBA00022729"/>
    </source>
</evidence>
<comment type="pathway">
    <text evidence="2 11">Glycan metabolism; pectin degradation; 2-dehydro-3-deoxy-D-gluconate from pectin: step 1/5.</text>
</comment>
<dbReference type="Gene3D" id="2.160.20.10">
    <property type="entry name" value="Single-stranded right-handed beta-helix, Pectin lyase-like"/>
    <property type="match status" value="1"/>
</dbReference>
<accession>A0A084AW96</accession>
<dbReference type="AlphaFoldDB" id="A0A084AW96"/>
<evidence type="ECO:0000313" key="14">
    <source>
        <dbReference type="Proteomes" id="UP000028045"/>
    </source>
</evidence>
<comment type="function">
    <text evidence="11">Involved in maceration and soft-rotting of plant tissue.</text>
</comment>
<sequence length="327" mass="35215">MKLSTVLLCLVPSVLAASRTSPPSGCVHVAKSGGSFTSLQAAVNSLSTTATGTQCIFVNQGTYTEQVLIPSRSARLTIYGYTTDTTSYSQNRAILTFNNNAASAGNNDASATLRVRSANVKVYNLNVVNTFGQGSQALALSAQASSGYYGCQFYGFQDTVLANEGQEYFSRCLITGATDFVFGQRAQAWFEQVDLRVRNGGQYITANGRDSSSNPSYYVFNGGSIAAASGESVPSRSYYLGRPWRDYSRVVFQHTAMSNVIRTEGWRIWSDGQSTANIYYGEYSNSGDGSTGTRVSWARRLSSAVSISTVLGSSYASQPWFDASYPS</sequence>
<dbReference type="GO" id="GO:0042545">
    <property type="term" value="P:cell wall modification"/>
    <property type="evidence" value="ECO:0007669"/>
    <property type="project" value="UniProtKB-UniRule"/>
</dbReference>
<evidence type="ECO:0000313" key="13">
    <source>
        <dbReference type="EMBL" id="KEY69575.1"/>
    </source>
</evidence>
<proteinExistence type="inferred from homology"/>
<keyword evidence="5 11" id="KW-0964">Secreted</keyword>
<organism evidence="13 14">
    <name type="scientific">Stachybotrys chartarum (strain CBS 109288 / IBT 7711)</name>
    <name type="common">Toxic black mold</name>
    <name type="synonym">Stilbospora chartarum</name>
    <dbReference type="NCBI Taxonomy" id="1280523"/>
    <lineage>
        <taxon>Eukaryota</taxon>
        <taxon>Fungi</taxon>
        <taxon>Dikarya</taxon>
        <taxon>Ascomycota</taxon>
        <taxon>Pezizomycotina</taxon>
        <taxon>Sordariomycetes</taxon>
        <taxon>Hypocreomycetidae</taxon>
        <taxon>Hypocreales</taxon>
        <taxon>Stachybotryaceae</taxon>
        <taxon>Stachybotrys</taxon>
    </lineage>
</organism>
<evidence type="ECO:0000256" key="9">
    <source>
        <dbReference type="ARBA" id="ARBA00047928"/>
    </source>
</evidence>
<evidence type="ECO:0000259" key="12">
    <source>
        <dbReference type="Pfam" id="PF01095"/>
    </source>
</evidence>
<evidence type="ECO:0000256" key="2">
    <source>
        <dbReference type="ARBA" id="ARBA00005184"/>
    </source>
</evidence>
<dbReference type="InterPro" id="IPR012334">
    <property type="entry name" value="Pectin_lyas_fold"/>
</dbReference>
<name>A0A084AW96_STACB</name>
<evidence type="ECO:0000256" key="5">
    <source>
        <dbReference type="ARBA" id="ARBA00022525"/>
    </source>
</evidence>
<dbReference type="Pfam" id="PF01095">
    <property type="entry name" value="Pectinesterase"/>
    <property type="match status" value="1"/>
</dbReference>
<dbReference type="PANTHER" id="PTHR31321">
    <property type="entry name" value="ACYL-COA THIOESTER HYDROLASE YBHC-RELATED"/>
    <property type="match status" value="1"/>
</dbReference>
<evidence type="ECO:0000256" key="4">
    <source>
        <dbReference type="ARBA" id="ARBA00013229"/>
    </source>
</evidence>
<keyword evidence="11" id="KW-0961">Cell wall biogenesis/degradation</keyword>
<feature type="chain" id="PRO_5005105765" description="Pectinesterase" evidence="11">
    <location>
        <begin position="17"/>
        <end position="327"/>
    </location>
</feature>
<keyword evidence="7 11" id="KW-0378">Hydrolase</keyword>
<dbReference type="InterPro" id="IPR011050">
    <property type="entry name" value="Pectin_lyase_fold/virulence"/>
</dbReference>
<dbReference type="PANTHER" id="PTHR31321:SF127">
    <property type="entry name" value="PECTINESTERASE"/>
    <property type="match status" value="1"/>
</dbReference>
<comment type="catalytic activity">
    <reaction evidence="9 11">
        <text>[(1-&gt;4)-alpha-D-galacturonosyl methyl ester](n) + n H2O = [(1-&gt;4)-alpha-D-galacturonosyl](n) + n methanol + n H(+)</text>
        <dbReference type="Rhea" id="RHEA:22380"/>
        <dbReference type="Rhea" id="RHEA-COMP:14570"/>
        <dbReference type="Rhea" id="RHEA-COMP:14573"/>
        <dbReference type="ChEBI" id="CHEBI:15377"/>
        <dbReference type="ChEBI" id="CHEBI:15378"/>
        <dbReference type="ChEBI" id="CHEBI:17790"/>
        <dbReference type="ChEBI" id="CHEBI:140522"/>
        <dbReference type="ChEBI" id="CHEBI:140523"/>
        <dbReference type="EC" id="3.1.1.11"/>
    </reaction>
</comment>
<evidence type="ECO:0000256" key="8">
    <source>
        <dbReference type="ARBA" id="ARBA00023085"/>
    </source>
</evidence>
<feature type="domain" description="Pectinesterase catalytic" evidence="12">
    <location>
        <begin position="28"/>
        <end position="299"/>
    </location>
</feature>
<dbReference type="Proteomes" id="UP000028045">
    <property type="component" value="Unassembled WGS sequence"/>
</dbReference>
<comment type="similarity">
    <text evidence="3">Belongs to the pectinesterase family.</text>
</comment>
<dbReference type="EMBL" id="KL648521">
    <property type="protein sequence ID" value="KEY69575.1"/>
    <property type="molecule type" value="Genomic_DNA"/>
</dbReference>
<comment type="subcellular location">
    <subcellularLocation>
        <location evidence="1 11">Secreted</location>
    </subcellularLocation>
</comment>
<dbReference type="FunFam" id="2.160.20.10:FF:000014">
    <property type="entry name" value="Pectinesterase"/>
    <property type="match status" value="1"/>
</dbReference>
<evidence type="ECO:0000256" key="7">
    <source>
        <dbReference type="ARBA" id="ARBA00022801"/>
    </source>
</evidence>
<keyword evidence="6 11" id="KW-0732">Signal</keyword>
<evidence type="ECO:0000256" key="10">
    <source>
        <dbReference type="PROSITE-ProRule" id="PRU10040"/>
    </source>
</evidence>
<dbReference type="PROSITE" id="PS00503">
    <property type="entry name" value="PECTINESTERASE_2"/>
    <property type="match status" value="1"/>
</dbReference>
<evidence type="ECO:0000256" key="3">
    <source>
        <dbReference type="ARBA" id="ARBA00008891"/>
    </source>
</evidence>
<dbReference type="GO" id="GO:0005576">
    <property type="term" value="C:extracellular region"/>
    <property type="evidence" value="ECO:0007669"/>
    <property type="project" value="UniProtKB-SubCell"/>
</dbReference>
<dbReference type="HOGENOM" id="CLU_012243_1_0_1"/>
<dbReference type="GO" id="GO:0045490">
    <property type="term" value="P:pectin catabolic process"/>
    <property type="evidence" value="ECO:0007669"/>
    <property type="project" value="UniProtKB-UniRule"/>
</dbReference>
<gene>
    <name evidence="13" type="ORF">S7711_06204</name>
</gene>
<feature type="active site" evidence="10">
    <location>
        <position position="179"/>
    </location>
</feature>
<dbReference type="OrthoDB" id="2019149at2759"/>
<dbReference type="EC" id="3.1.1.11" evidence="4 11"/>
<dbReference type="UniPathway" id="UPA00545">
    <property type="reaction ID" value="UER00823"/>
</dbReference>
<evidence type="ECO:0000256" key="1">
    <source>
        <dbReference type="ARBA" id="ARBA00004613"/>
    </source>
</evidence>
<protein>
    <recommendedName>
        <fullName evidence="4 11">Pectinesterase</fullName>
        <ecNumber evidence="4 11">3.1.1.11</ecNumber>
    </recommendedName>
</protein>
<dbReference type="GO" id="GO:0030599">
    <property type="term" value="F:pectinesterase activity"/>
    <property type="evidence" value="ECO:0007669"/>
    <property type="project" value="UniProtKB-UniRule"/>
</dbReference>
<dbReference type="SUPFAM" id="SSF51126">
    <property type="entry name" value="Pectin lyase-like"/>
    <property type="match status" value="1"/>
</dbReference>
<dbReference type="InterPro" id="IPR000070">
    <property type="entry name" value="Pectinesterase_cat"/>
</dbReference>
<feature type="signal peptide" evidence="11">
    <location>
        <begin position="1"/>
        <end position="16"/>
    </location>
</feature>
<keyword evidence="14" id="KW-1185">Reference proteome</keyword>
<keyword evidence="8 11" id="KW-0063">Aspartyl esterase</keyword>